<reference evidence="1 2" key="1">
    <citation type="journal article" date="2000" name="DNA Res.">
        <title>Complete genome structure of the nitrogen-fixing symbiotic bacterium Mesorhizobium loti.</title>
        <authorList>
            <person name="Kaneko T."/>
            <person name="Nakamura Y."/>
            <person name="Sato S."/>
            <person name="Asamizu E."/>
            <person name="Kato T."/>
            <person name="Sasamoto S."/>
            <person name="Watanabe A."/>
            <person name="Idesawa K."/>
            <person name="Ishikawa A."/>
            <person name="Kawashima K."/>
            <person name="Kimura T."/>
            <person name="Kishida Y."/>
            <person name="Kiyokawa C."/>
            <person name="Kohara M."/>
            <person name="Matsumoto M."/>
            <person name="Matsuno A."/>
            <person name="Mochizuki Y."/>
            <person name="Nakayama S."/>
            <person name="Nakazaki N."/>
            <person name="Shimpo S."/>
            <person name="Sugimoto M."/>
            <person name="Takeuchi C."/>
            <person name="Yamada M."/>
            <person name="Tabata S."/>
        </authorList>
    </citation>
    <scope>NUCLEOTIDE SEQUENCE [LARGE SCALE GENOMIC DNA]</scope>
    <source>
        <strain evidence="2">LMG 29417 / CECT 9101 / MAFF 303099</strain>
    </source>
</reference>
<dbReference type="HOGENOM" id="CLU_1033956_0_0_5"/>
<dbReference type="KEGG" id="mlo:mll8503"/>
<evidence type="ECO:0000313" key="2">
    <source>
        <dbReference type="Proteomes" id="UP000000552"/>
    </source>
</evidence>
<dbReference type="EMBL" id="BA000012">
    <property type="protein sequence ID" value="BAB54371.1"/>
    <property type="molecule type" value="Genomic_DNA"/>
</dbReference>
<protein>
    <submittedName>
        <fullName evidence="1">Mll8503 protein</fullName>
    </submittedName>
</protein>
<accession>Q982T5</accession>
<dbReference type="AlphaFoldDB" id="Q982T5"/>
<gene>
    <name evidence="1" type="ordered locus">mll8503</name>
</gene>
<organism evidence="1 2">
    <name type="scientific">Mesorhizobium japonicum (strain LMG 29417 / CECT 9101 / MAFF 303099)</name>
    <name type="common">Mesorhizobium loti (strain MAFF 303099)</name>
    <dbReference type="NCBI Taxonomy" id="266835"/>
    <lineage>
        <taxon>Bacteria</taxon>
        <taxon>Pseudomonadati</taxon>
        <taxon>Pseudomonadota</taxon>
        <taxon>Alphaproteobacteria</taxon>
        <taxon>Hyphomicrobiales</taxon>
        <taxon>Phyllobacteriaceae</taxon>
        <taxon>Mesorhizobium</taxon>
    </lineage>
</organism>
<name>Q982T5_RHILO</name>
<proteinExistence type="predicted"/>
<evidence type="ECO:0000313" key="1">
    <source>
        <dbReference type="EMBL" id="BAB54371.1"/>
    </source>
</evidence>
<dbReference type="Proteomes" id="UP000000552">
    <property type="component" value="Chromosome"/>
</dbReference>
<sequence length="269" mass="29225">MCGRHVMEARKQMHSWSAAPESVCRQARVRGHFGQFVAKIGDSTGQHPCPDRGGVFGQRQRNGTFIRAALIGRDRAHQNHHMVGQRERTGRRGNNCRRAVLTDGFENRAGIGEERKSRRGLEVRSLGGSNCAVRLLGNRRSGEFIISGADPARREAVGETNASKAGATIGEARASEARLDHAARPSSAETWTRTKTSLSIATRSSDAFAMSAGQYLTGIDWRRRISDAAECLAPMTFATAPVPPNASKMSCTVCMVADTTSFVLTCQHD</sequence>